<dbReference type="AlphaFoldDB" id="A0A9D3C3H4"/>
<dbReference type="PRINTS" id="PR01407">
    <property type="entry name" value="BUTYPHLNCDUF"/>
</dbReference>
<dbReference type="InterPro" id="IPR003599">
    <property type="entry name" value="Ig_sub"/>
</dbReference>
<name>A0A9D3C3H4_NOTFU</name>
<keyword evidence="8" id="KW-0325">Glycoprotein</keyword>
<feature type="domain" description="Ig-like" evidence="12">
    <location>
        <begin position="43"/>
        <end position="174"/>
    </location>
</feature>
<dbReference type="Pfam" id="PF00622">
    <property type="entry name" value="SPRY"/>
    <property type="match status" value="1"/>
</dbReference>
<dbReference type="InterPro" id="IPR001870">
    <property type="entry name" value="B30.2/SPRY"/>
</dbReference>
<dbReference type="Proteomes" id="UP000822369">
    <property type="component" value="Chromosome 1"/>
</dbReference>
<keyword evidence="9" id="KW-0393">Immunoglobulin domain</keyword>
<evidence type="ECO:0000256" key="8">
    <source>
        <dbReference type="ARBA" id="ARBA00023180"/>
    </source>
</evidence>
<dbReference type="PROSITE" id="PS50188">
    <property type="entry name" value="B302_SPRY"/>
    <property type="match status" value="1"/>
</dbReference>
<dbReference type="InterPro" id="IPR013783">
    <property type="entry name" value="Ig-like_fold"/>
</dbReference>
<comment type="similarity">
    <text evidence="2">Belongs to the immunoglobulin superfamily. BTN/MOG family.</text>
</comment>
<dbReference type="InterPro" id="IPR043136">
    <property type="entry name" value="B30.2/SPRY_sf"/>
</dbReference>
<feature type="domain" description="B30.2/SPRY" evidence="11">
    <location>
        <begin position="330"/>
        <end position="526"/>
    </location>
</feature>
<evidence type="ECO:0000256" key="3">
    <source>
        <dbReference type="ARBA" id="ARBA00022692"/>
    </source>
</evidence>
<keyword evidence="7" id="KW-1015">Disulfide bond</keyword>
<evidence type="ECO:0000256" key="2">
    <source>
        <dbReference type="ARBA" id="ARBA00007591"/>
    </source>
</evidence>
<dbReference type="GO" id="GO:1903037">
    <property type="term" value="P:regulation of leukocyte cell-cell adhesion"/>
    <property type="evidence" value="ECO:0007669"/>
    <property type="project" value="UniProtKB-ARBA"/>
</dbReference>
<dbReference type="InterPro" id="IPR050504">
    <property type="entry name" value="IgSF_BTN/MOG"/>
</dbReference>
<dbReference type="PROSITE" id="PS50835">
    <property type="entry name" value="IG_LIKE"/>
    <property type="match status" value="2"/>
</dbReference>
<dbReference type="EMBL" id="JAAVVJ010000001">
    <property type="protein sequence ID" value="KAF7231701.1"/>
    <property type="molecule type" value="Genomic_DNA"/>
</dbReference>
<keyword evidence="5 10" id="KW-1133">Transmembrane helix</keyword>
<evidence type="ECO:0000256" key="5">
    <source>
        <dbReference type="ARBA" id="ARBA00022989"/>
    </source>
</evidence>
<evidence type="ECO:0000313" key="13">
    <source>
        <dbReference type="EMBL" id="KAF7231701.1"/>
    </source>
</evidence>
<dbReference type="Gene3D" id="2.60.40.10">
    <property type="entry name" value="Immunoglobulins"/>
    <property type="match status" value="2"/>
</dbReference>
<dbReference type="GO" id="GO:0050852">
    <property type="term" value="P:T cell receptor signaling pathway"/>
    <property type="evidence" value="ECO:0007669"/>
    <property type="project" value="TreeGrafter"/>
</dbReference>
<dbReference type="GO" id="GO:0009897">
    <property type="term" value="C:external side of plasma membrane"/>
    <property type="evidence" value="ECO:0007669"/>
    <property type="project" value="TreeGrafter"/>
</dbReference>
<dbReference type="InterPro" id="IPR053896">
    <property type="entry name" value="BTN3A2-like_Ig-C"/>
</dbReference>
<comment type="caution">
    <text evidence="13">The sequence shown here is derived from an EMBL/GenBank/DDBJ whole genome shotgun (WGS) entry which is preliminary data.</text>
</comment>
<dbReference type="SMART" id="SM00406">
    <property type="entry name" value="IGv"/>
    <property type="match status" value="1"/>
</dbReference>
<dbReference type="InterPro" id="IPR007110">
    <property type="entry name" value="Ig-like_dom"/>
</dbReference>
<protein>
    <submittedName>
        <fullName evidence="13">Transcript variant X1</fullName>
    </submittedName>
</protein>
<dbReference type="InterPro" id="IPR013320">
    <property type="entry name" value="ConA-like_dom_sf"/>
</dbReference>
<dbReference type="SMART" id="SM00449">
    <property type="entry name" value="SPRY"/>
    <property type="match status" value="1"/>
</dbReference>
<dbReference type="InterPro" id="IPR036179">
    <property type="entry name" value="Ig-like_dom_sf"/>
</dbReference>
<sequence length="533" mass="58520">MIYARKSAAELQLNSQSHLGARKNWTVLDQSTFISEALVDGTPDTENNLLASMLKVSENFAVVGETSILVQRNQTATLPCWLRPPQSAENLEVRWYRGSENFDNTVMTHKAKSGSQSASYVGRVSFGLKDAASGGLKAGDVSLKLVNVTIQDAGVYTCFVSSSEDYGSSTVALSVTETGSPPLLTAVWKEANMVEVSCESEGWYPQPELLWSHKNKALTSSNVKYDRDSTGLYSVHSWVLVSSSSEISCSVGVANQVTREVRIKLTNHQRSLREASEPSSDGWVAFGILVVVVVVVLAAAGAVYFRKRFKKSESGGDQPDGRCLTAVFSSCSATGRVVPTALLEPSKHYVNVELMDTKNPHLTIRGSRVRDAKVFPDGDTRVTCLTAIRGTCGFSTGQHYWEVSLKDNHCEPKQSWWIGVTNRPEIPQDSSLSPNISNGFWFLSSSGPGDTIQYSTEPETSLHVQSRPETVGVYLDFDTEELSFYNVEEKQLIISLAVKFKGEIFPFFNPGRGDTSVMEIIQKIEQVECNDDV</sequence>
<keyword evidence="6 10" id="KW-0472">Membrane</keyword>
<organism evidence="13 14">
    <name type="scientific">Nothobranchius furzeri</name>
    <name type="common">Turquoise killifish</name>
    <dbReference type="NCBI Taxonomy" id="105023"/>
    <lineage>
        <taxon>Eukaryota</taxon>
        <taxon>Metazoa</taxon>
        <taxon>Chordata</taxon>
        <taxon>Craniata</taxon>
        <taxon>Vertebrata</taxon>
        <taxon>Euteleostomi</taxon>
        <taxon>Actinopterygii</taxon>
        <taxon>Neopterygii</taxon>
        <taxon>Teleostei</taxon>
        <taxon>Neoteleostei</taxon>
        <taxon>Acanthomorphata</taxon>
        <taxon>Ovalentaria</taxon>
        <taxon>Atherinomorphae</taxon>
        <taxon>Cyprinodontiformes</taxon>
        <taxon>Nothobranchiidae</taxon>
        <taxon>Nothobranchius</taxon>
    </lineage>
</organism>
<accession>A0A9D3C3H4</accession>
<dbReference type="PANTHER" id="PTHR24100:SF149">
    <property type="entry name" value="BG-LIKE ANTIGEN 1-RELATED"/>
    <property type="match status" value="1"/>
</dbReference>
<evidence type="ECO:0000259" key="12">
    <source>
        <dbReference type="PROSITE" id="PS50835"/>
    </source>
</evidence>
<dbReference type="GO" id="GO:0001817">
    <property type="term" value="P:regulation of cytokine production"/>
    <property type="evidence" value="ECO:0007669"/>
    <property type="project" value="TreeGrafter"/>
</dbReference>
<dbReference type="InterPro" id="IPR003877">
    <property type="entry name" value="SPRY_dom"/>
</dbReference>
<dbReference type="Gene3D" id="2.60.120.920">
    <property type="match status" value="1"/>
</dbReference>
<evidence type="ECO:0000256" key="10">
    <source>
        <dbReference type="SAM" id="Phobius"/>
    </source>
</evidence>
<comment type="subcellular location">
    <subcellularLocation>
        <location evidence="1">Membrane</location>
        <topology evidence="1">Single-pass type I membrane protein</topology>
    </subcellularLocation>
</comment>
<dbReference type="InterPro" id="IPR013106">
    <property type="entry name" value="Ig_V-set"/>
</dbReference>
<feature type="transmembrane region" description="Helical" evidence="10">
    <location>
        <begin position="283"/>
        <end position="305"/>
    </location>
</feature>
<dbReference type="GO" id="GO:0050863">
    <property type="term" value="P:regulation of T cell activation"/>
    <property type="evidence" value="ECO:0007669"/>
    <property type="project" value="UniProtKB-ARBA"/>
</dbReference>
<dbReference type="FunFam" id="2.60.40.10:FF:000142">
    <property type="entry name" value="V-set domain-containing T-cell activation inhibitor 1"/>
    <property type="match status" value="1"/>
</dbReference>
<evidence type="ECO:0000256" key="7">
    <source>
        <dbReference type="ARBA" id="ARBA00023157"/>
    </source>
</evidence>
<dbReference type="SMART" id="SM00409">
    <property type="entry name" value="IG"/>
    <property type="match status" value="1"/>
</dbReference>
<evidence type="ECO:0000256" key="6">
    <source>
        <dbReference type="ARBA" id="ARBA00023136"/>
    </source>
</evidence>
<gene>
    <name evidence="13" type="ORF">G4P62_019293</name>
</gene>
<evidence type="ECO:0000256" key="1">
    <source>
        <dbReference type="ARBA" id="ARBA00004479"/>
    </source>
</evidence>
<evidence type="ECO:0000259" key="11">
    <source>
        <dbReference type="PROSITE" id="PS50188"/>
    </source>
</evidence>
<dbReference type="SUPFAM" id="SSF48726">
    <property type="entry name" value="Immunoglobulin"/>
    <property type="match status" value="2"/>
</dbReference>
<dbReference type="InterPro" id="IPR003879">
    <property type="entry name" value="Butyrophylin_SPRY"/>
</dbReference>
<dbReference type="Pfam" id="PF22705">
    <property type="entry name" value="C2-set_3"/>
    <property type="match status" value="1"/>
</dbReference>
<dbReference type="PANTHER" id="PTHR24100">
    <property type="entry name" value="BUTYROPHILIN"/>
    <property type="match status" value="1"/>
</dbReference>
<evidence type="ECO:0000256" key="4">
    <source>
        <dbReference type="ARBA" id="ARBA00022729"/>
    </source>
</evidence>
<dbReference type="GO" id="GO:0005102">
    <property type="term" value="F:signaling receptor binding"/>
    <property type="evidence" value="ECO:0007669"/>
    <property type="project" value="TreeGrafter"/>
</dbReference>
<keyword evidence="3 10" id="KW-0812">Transmembrane</keyword>
<evidence type="ECO:0000313" key="14">
    <source>
        <dbReference type="Proteomes" id="UP000822369"/>
    </source>
</evidence>
<dbReference type="Pfam" id="PF07686">
    <property type="entry name" value="V-set"/>
    <property type="match status" value="1"/>
</dbReference>
<keyword evidence="4" id="KW-0732">Signal</keyword>
<proteinExistence type="inferred from homology"/>
<evidence type="ECO:0000256" key="9">
    <source>
        <dbReference type="ARBA" id="ARBA00023319"/>
    </source>
</evidence>
<reference evidence="13" key="1">
    <citation type="submission" date="2020-03" db="EMBL/GenBank/DDBJ databases">
        <title>Intra-Species Differences in Population Size shape Life History and Genome Evolution.</title>
        <authorList>
            <person name="Willemsen D."/>
            <person name="Cui R."/>
            <person name="Valenzano D.R."/>
        </authorList>
    </citation>
    <scope>NUCLEOTIDE SEQUENCE</scope>
    <source>
        <strain evidence="13">GRZ</strain>
        <tissue evidence="13">Whole</tissue>
    </source>
</reference>
<feature type="domain" description="Ig-like" evidence="12">
    <location>
        <begin position="181"/>
        <end position="266"/>
    </location>
</feature>
<dbReference type="SUPFAM" id="SSF49899">
    <property type="entry name" value="Concanavalin A-like lectins/glucanases"/>
    <property type="match status" value="1"/>
</dbReference>